<dbReference type="PROSITE" id="PS51891">
    <property type="entry name" value="CENP_V_GFA"/>
    <property type="match status" value="1"/>
</dbReference>
<dbReference type="Gene3D" id="3.90.1590.10">
    <property type="entry name" value="glutathione-dependent formaldehyde- activating enzyme (gfa)"/>
    <property type="match status" value="1"/>
</dbReference>
<dbReference type="InterPro" id="IPR006913">
    <property type="entry name" value="CENP-V/GFA"/>
</dbReference>
<organism evidence="6 7">
    <name type="scientific">Colletotrichum chlorophyti</name>
    <dbReference type="NCBI Taxonomy" id="708187"/>
    <lineage>
        <taxon>Eukaryota</taxon>
        <taxon>Fungi</taxon>
        <taxon>Dikarya</taxon>
        <taxon>Ascomycota</taxon>
        <taxon>Pezizomycotina</taxon>
        <taxon>Sordariomycetes</taxon>
        <taxon>Hypocreomycetidae</taxon>
        <taxon>Glomerellales</taxon>
        <taxon>Glomerellaceae</taxon>
        <taxon>Colletotrichum</taxon>
    </lineage>
</organism>
<accession>A0A1Q8S5J3</accession>
<dbReference type="PANTHER" id="PTHR33337:SF30">
    <property type="entry name" value="DUF636 DOMAIN PROTEIN (AFU_ORTHOLOGUE AFUA_1G03180)"/>
    <property type="match status" value="1"/>
</dbReference>
<gene>
    <name evidence="6" type="ORF">CCHL11_00767</name>
</gene>
<name>A0A1Q8S5J3_9PEZI</name>
<evidence type="ECO:0000256" key="2">
    <source>
        <dbReference type="ARBA" id="ARBA00022723"/>
    </source>
</evidence>
<keyword evidence="4" id="KW-0456">Lyase</keyword>
<keyword evidence="7" id="KW-1185">Reference proteome</keyword>
<dbReference type="STRING" id="708187.A0A1Q8S5J3"/>
<dbReference type="InterPro" id="IPR011057">
    <property type="entry name" value="Mss4-like_sf"/>
</dbReference>
<evidence type="ECO:0000259" key="5">
    <source>
        <dbReference type="PROSITE" id="PS51891"/>
    </source>
</evidence>
<dbReference type="PANTHER" id="PTHR33337">
    <property type="entry name" value="GFA DOMAIN-CONTAINING PROTEIN"/>
    <property type="match status" value="1"/>
</dbReference>
<dbReference type="Pfam" id="PF04828">
    <property type="entry name" value="GFA"/>
    <property type="match status" value="1"/>
</dbReference>
<sequence>MGLKGSCMCQGIKYESSGAFIFDQPGWAAGWDLIRGTEQPLTRDVTEEPKTTALCHCLDCQKWTGSAFTPNAVVSRTAFKVTQGTPDYPVHDLTCEPKSYDVIGDSGKVNRHYFCPTCGSSLYTELDIWPDLTCIKAGGLDEGRAELDGKPAAEIYCKRRVSYLTGIPGVNQAEGLE</sequence>
<reference evidence="6 7" key="1">
    <citation type="submission" date="2016-11" db="EMBL/GenBank/DDBJ databases">
        <title>Draft Genome Assembly of Colletotrichum chlorophyti a pathogen of herbaceous plants.</title>
        <authorList>
            <person name="Gan P."/>
            <person name="Narusaka M."/>
            <person name="Tsushima A."/>
            <person name="Narusaka Y."/>
            <person name="Takano Y."/>
            <person name="Shirasu K."/>
        </authorList>
    </citation>
    <scope>NUCLEOTIDE SEQUENCE [LARGE SCALE GENOMIC DNA]</scope>
    <source>
        <strain evidence="6 7">NTL11</strain>
    </source>
</reference>
<dbReference type="SUPFAM" id="SSF51316">
    <property type="entry name" value="Mss4-like"/>
    <property type="match status" value="1"/>
</dbReference>
<comment type="similarity">
    <text evidence="1">Belongs to the Gfa family.</text>
</comment>
<evidence type="ECO:0000256" key="1">
    <source>
        <dbReference type="ARBA" id="ARBA00005495"/>
    </source>
</evidence>
<evidence type="ECO:0000256" key="4">
    <source>
        <dbReference type="ARBA" id="ARBA00023239"/>
    </source>
</evidence>
<evidence type="ECO:0000313" key="6">
    <source>
        <dbReference type="EMBL" id="OLN96682.1"/>
    </source>
</evidence>
<dbReference type="EMBL" id="MPGH01000017">
    <property type="protein sequence ID" value="OLN96682.1"/>
    <property type="molecule type" value="Genomic_DNA"/>
</dbReference>
<feature type="domain" description="CENP-V/GFA" evidence="5">
    <location>
        <begin position="3"/>
        <end position="153"/>
    </location>
</feature>
<dbReference type="OrthoDB" id="2212170at2759"/>
<dbReference type="GO" id="GO:0046872">
    <property type="term" value="F:metal ion binding"/>
    <property type="evidence" value="ECO:0007669"/>
    <property type="project" value="UniProtKB-KW"/>
</dbReference>
<comment type="caution">
    <text evidence="6">The sequence shown here is derived from an EMBL/GenBank/DDBJ whole genome shotgun (WGS) entry which is preliminary data.</text>
</comment>
<keyword evidence="2" id="KW-0479">Metal-binding</keyword>
<evidence type="ECO:0000313" key="7">
    <source>
        <dbReference type="Proteomes" id="UP000186583"/>
    </source>
</evidence>
<keyword evidence="3" id="KW-0862">Zinc</keyword>
<proteinExistence type="inferred from homology"/>
<evidence type="ECO:0000256" key="3">
    <source>
        <dbReference type="ARBA" id="ARBA00022833"/>
    </source>
</evidence>
<dbReference type="GO" id="GO:0016846">
    <property type="term" value="F:carbon-sulfur lyase activity"/>
    <property type="evidence" value="ECO:0007669"/>
    <property type="project" value="InterPro"/>
</dbReference>
<dbReference type="AlphaFoldDB" id="A0A1Q8S5J3"/>
<protein>
    <recommendedName>
        <fullName evidence="5">CENP-V/GFA domain-containing protein</fullName>
    </recommendedName>
</protein>
<dbReference type="Proteomes" id="UP000186583">
    <property type="component" value="Unassembled WGS sequence"/>
</dbReference>